<evidence type="ECO:0000313" key="3">
    <source>
        <dbReference type="EMBL" id="KAK3237054.1"/>
    </source>
</evidence>
<protein>
    <recommendedName>
        <fullName evidence="2">U-box domain-containing protein</fullName>
    </recommendedName>
</protein>
<comment type="caution">
    <text evidence="3">The sequence shown here is derived from an EMBL/GenBank/DDBJ whole genome shotgun (WGS) entry which is preliminary data.</text>
</comment>
<dbReference type="AlphaFoldDB" id="A0AAE0EQY3"/>
<dbReference type="PANTHER" id="PTHR46573">
    <property type="entry name" value="WD REPEAT, SAM AND U-BOX DOMAIN-CONTAINING PROTEIN 1"/>
    <property type="match status" value="1"/>
</dbReference>
<dbReference type="SUPFAM" id="SSF57850">
    <property type="entry name" value="RING/U-box"/>
    <property type="match status" value="1"/>
</dbReference>
<feature type="transmembrane region" description="Helical" evidence="1">
    <location>
        <begin position="178"/>
        <end position="198"/>
    </location>
</feature>
<dbReference type="CDD" id="cd16655">
    <property type="entry name" value="RING-Ubox_WDSUB1-like"/>
    <property type="match status" value="1"/>
</dbReference>
<dbReference type="SMART" id="SM00504">
    <property type="entry name" value="Ubox"/>
    <property type="match status" value="1"/>
</dbReference>
<proteinExistence type="predicted"/>
<feature type="transmembrane region" description="Helical" evidence="1">
    <location>
        <begin position="20"/>
        <end position="38"/>
    </location>
</feature>
<evidence type="ECO:0000313" key="4">
    <source>
        <dbReference type="Proteomes" id="UP001190700"/>
    </source>
</evidence>
<dbReference type="InterPro" id="IPR013083">
    <property type="entry name" value="Znf_RING/FYVE/PHD"/>
</dbReference>
<dbReference type="PANTHER" id="PTHR46573:SF1">
    <property type="entry name" value="WD REPEAT, SAM AND U-BOX DOMAIN-CONTAINING PROTEIN 1"/>
    <property type="match status" value="1"/>
</dbReference>
<dbReference type="GO" id="GO:0004842">
    <property type="term" value="F:ubiquitin-protein transferase activity"/>
    <property type="evidence" value="ECO:0007669"/>
    <property type="project" value="InterPro"/>
</dbReference>
<dbReference type="Pfam" id="PF04564">
    <property type="entry name" value="U-box"/>
    <property type="match status" value="1"/>
</dbReference>
<feature type="transmembrane region" description="Helical" evidence="1">
    <location>
        <begin position="151"/>
        <end position="172"/>
    </location>
</feature>
<keyword evidence="4" id="KW-1185">Reference proteome</keyword>
<evidence type="ECO:0000259" key="2">
    <source>
        <dbReference type="PROSITE" id="PS51698"/>
    </source>
</evidence>
<dbReference type="Gene3D" id="3.30.40.10">
    <property type="entry name" value="Zinc/RING finger domain, C3HC4 (zinc finger)"/>
    <property type="match status" value="1"/>
</dbReference>
<name>A0AAE0EQY3_9CHLO</name>
<reference evidence="3 4" key="1">
    <citation type="journal article" date="2015" name="Genome Biol. Evol.">
        <title>Comparative Genomics of a Bacterivorous Green Alga Reveals Evolutionary Causalities and Consequences of Phago-Mixotrophic Mode of Nutrition.</title>
        <authorList>
            <person name="Burns J.A."/>
            <person name="Paasch A."/>
            <person name="Narechania A."/>
            <person name="Kim E."/>
        </authorList>
    </citation>
    <scope>NUCLEOTIDE SEQUENCE [LARGE SCALE GENOMIC DNA]</scope>
    <source>
        <strain evidence="3 4">PLY_AMNH</strain>
    </source>
</reference>
<evidence type="ECO:0000256" key="1">
    <source>
        <dbReference type="SAM" id="Phobius"/>
    </source>
</evidence>
<accession>A0AAE0EQY3</accession>
<keyword evidence="1" id="KW-1133">Transmembrane helix</keyword>
<dbReference type="InterPro" id="IPR003613">
    <property type="entry name" value="Ubox_domain"/>
</dbReference>
<dbReference type="InterPro" id="IPR052085">
    <property type="entry name" value="WD-SAM-U-box"/>
</dbReference>
<organism evidence="3 4">
    <name type="scientific">Cymbomonas tetramitiformis</name>
    <dbReference type="NCBI Taxonomy" id="36881"/>
    <lineage>
        <taxon>Eukaryota</taxon>
        <taxon>Viridiplantae</taxon>
        <taxon>Chlorophyta</taxon>
        <taxon>Pyramimonadophyceae</taxon>
        <taxon>Pyramimonadales</taxon>
        <taxon>Pyramimonadaceae</taxon>
        <taxon>Cymbomonas</taxon>
    </lineage>
</organism>
<dbReference type="PROSITE" id="PS51698">
    <property type="entry name" value="U_BOX"/>
    <property type="match status" value="1"/>
</dbReference>
<dbReference type="GO" id="GO:0016567">
    <property type="term" value="P:protein ubiquitination"/>
    <property type="evidence" value="ECO:0007669"/>
    <property type="project" value="InterPro"/>
</dbReference>
<dbReference type="EMBL" id="LGRX02034715">
    <property type="protein sequence ID" value="KAK3237054.1"/>
    <property type="molecule type" value="Genomic_DNA"/>
</dbReference>
<keyword evidence="1" id="KW-0472">Membrane</keyword>
<keyword evidence="1" id="KW-0812">Transmembrane</keyword>
<dbReference type="Proteomes" id="UP001190700">
    <property type="component" value="Unassembled WGS sequence"/>
</dbReference>
<sequence length="202" mass="21979">MASTLSAALRTRCRESTTSAGMGLGVAAAVSFVLAVGLRRTQKTHAEAPKYLQCPITREVMVDPVVVCGTGQTYEREAVESWFCRHQPATDPATNVILDSTQVVPNWAIREALNQWLRDKGALPLPPPAQQARRQTAEELRSRGMNDLAGLFFPALLICSAALCGCVVAFLLSSSYSTLLLACVLILLYVYDAEGLFLQPRH</sequence>
<feature type="domain" description="U-box" evidence="2">
    <location>
        <begin position="47"/>
        <end position="123"/>
    </location>
</feature>
<gene>
    <name evidence="3" type="ORF">CYMTET_52840</name>
</gene>